<dbReference type="InterPro" id="IPR011705">
    <property type="entry name" value="BACK"/>
</dbReference>
<dbReference type="GO" id="GO:0048512">
    <property type="term" value="P:circadian behavior"/>
    <property type="evidence" value="ECO:0007669"/>
    <property type="project" value="TreeGrafter"/>
</dbReference>
<feature type="domain" description="BTB" evidence="1">
    <location>
        <begin position="31"/>
        <end position="99"/>
    </location>
</feature>
<protein>
    <recommendedName>
        <fullName evidence="1">BTB domain-containing protein</fullName>
    </recommendedName>
</protein>
<dbReference type="InterPro" id="IPR011333">
    <property type="entry name" value="SKP1/BTB/POZ_sf"/>
</dbReference>
<dbReference type="PANTHER" id="PTHR46306:SF1">
    <property type="entry name" value="BTB_POZ DOMAIN-CONTAINING PROTEIN 9"/>
    <property type="match status" value="1"/>
</dbReference>
<accession>A0AA38M5W8</accession>
<organism evidence="2 3">
    <name type="scientific">Zophobas morio</name>
    <dbReference type="NCBI Taxonomy" id="2755281"/>
    <lineage>
        <taxon>Eukaryota</taxon>
        <taxon>Metazoa</taxon>
        <taxon>Ecdysozoa</taxon>
        <taxon>Arthropoda</taxon>
        <taxon>Hexapoda</taxon>
        <taxon>Insecta</taxon>
        <taxon>Pterygota</taxon>
        <taxon>Neoptera</taxon>
        <taxon>Endopterygota</taxon>
        <taxon>Coleoptera</taxon>
        <taxon>Polyphaga</taxon>
        <taxon>Cucujiformia</taxon>
        <taxon>Tenebrionidae</taxon>
        <taxon>Zophobas</taxon>
    </lineage>
</organism>
<evidence type="ECO:0000313" key="3">
    <source>
        <dbReference type="Proteomes" id="UP001168821"/>
    </source>
</evidence>
<dbReference type="Gene3D" id="1.25.40.420">
    <property type="match status" value="1"/>
</dbReference>
<gene>
    <name evidence="2" type="ORF">Zmor_026398</name>
</gene>
<dbReference type="SUPFAM" id="SSF54695">
    <property type="entry name" value="POZ domain"/>
    <property type="match status" value="1"/>
</dbReference>
<evidence type="ECO:0000313" key="2">
    <source>
        <dbReference type="EMBL" id="KAJ3643702.1"/>
    </source>
</evidence>
<dbReference type="Pfam" id="PF00754">
    <property type="entry name" value="F5_F8_type_C"/>
    <property type="match status" value="1"/>
</dbReference>
<proteinExistence type="predicted"/>
<dbReference type="Pfam" id="PF07707">
    <property type="entry name" value="BACK"/>
    <property type="match status" value="1"/>
</dbReference>
<dbReference type="GO" id="GO:0008344">
    <property type="term" value="P:adult locomotory behavior"/>
    <property type="evidence" value="ECO:0007669"/>
    <property type="project" value="TreeGrafter"/>
</dbReference>
<dbReference type="InterPro" id="IPR008979">
    <property type="entry name" value="Galactose-bd-like_sf"/>
</dbReference>
<sequence>MVNPATDPVVVNDTTKLIKDISALYLSEKFSDITLTVGSEKIFAHKVILAARSEYFEGLLYDDGKEIEQPELEMSLDTSPAAFRNVLKFLYTGSITITPSDLDPTLELISLAHQCSLTDLELAVGNKIKSILNLKNICSVLNVANLYELTELRDACHSFMDQHASEIIDNDCFKDLSEKSLIKLLERDTFFAPEIDIFKSVAQWSRNNNNTSGLVVKCVRLSWLSVVDIVSTVWPSKLVDCEDLLQAIAEIVDVKPKVSNCRAKLVVDVNVATVDHKATVITGENTSYLLNGNRDVNKYSKCTVGNKDGFTIKFGFPVLINHINMRLWDNDFRFYRYYVEVSKDQKHWEKVINYELCACRSIQNLYFLDHVVQFVRIIGTHNTANNDFHLIYFEAYFKQNVPKILNGVVRPITNVATADKGAAVIEGINGGALLDGVTANYNNYTRHGIGSGSIVVQLAQPYILSSMKLLLWDQDTRTYKYYVETSVNKTEWTIVADHRNQESKSWQVLRFSERAVVFIRITGTSNTANNDFHLLHFECPSSDEAKTHQDALK</sequence>
<dbReference type="EMBL" id="JALNTZ010000008">
    <property type="protein sequence ID" value="KAJ3643702.1"/>
    <property type="molecule type" value="Genomic_DNA"/>
</dbReference>
<dbReference type="PROSITE" id="PS50097">
    <property type="entry name" value="BTB"/>
    <property type="match status" value="1"/>
</dbReference>
<comment type="caution">
    <text evidence="2">The sequence shown here is derived from an EMBL/GenBank/DDBJ whole genome shotgun (WGS) entry which is preliminary data.</text>
</comment>
<dbReference type="InterPro" id="IPR000210">
    <property type="entry name" value="BTB/POZ_dom"/>
</dbReference>
<evidence type="ECO:0000259" key="1">
    <source>
        <dbReference type="PROSITE" id="PS50097"/>
    </source>
</evidence>
<dbReference type="InterPro" id="IPR000421">
    <property type="entry name" value="FA58C"/>
</dbReference>
<dbReference type="GO" id="GO:0050804">
    <property type="term" value="P:modulation of chemical synaptic transmission"/>
    <property type="evidence" value="ECO:0007669"/>
    <property type="project" value="TreeGrafter"/>
</dbReference>
<dbReference type="InterPro" id="IPR052407">
    <property type="entry name" value="BTB_POZ_domain_cont_9"/>
</dbReference>
<dbReference type="Proteomes" id="UP001168821">
    <property type="component" value="Unassembled WGS sequence"/>
</dbReference>
<dbReference type="SUPFAM" id="SSF49785">
    <property type="entry name" value="Galactose-binding domain-like"/>
    <property type="match status" value="2"/>
</dbReference>
<name>A0AA38M5W8_9CUCU</name>
<reference evidence="2" key="1">
    <citation type="journal article" date="2023" name="G3 (Bethesda)">
        <title>Whole genome assemblies of Zophobas morio and Tenebrio molitor.</title>
        <authorList>
            <person name="Kaur S."/>
            <person name="Stinson S.A."/>
            <person name="diCenzo G.C."/>
        </authorList>
    </citation>
    <scope>NUCLEOTIDE SEQUENCE</scope>
    <source>
        <strain evidence="2">QUZm001</strain>
    </source>
</reference>
<dbReference type="PANTHER" id="PTHR46306">
    <property type="entry name" value="BTB/POZ DOMAIN-CONTAINING PROTEIN 9"/>
    <property type="match status" value="1"/>
</dbReference>
<dbReference type="AlphaFoldDB" id="A0AA38M5W8"/>
<dbReference type="Pfam" id="PF00651">
    <property type="entry name" value="BTB"/>
    <property type="match status" value="1"/>
</dbReference>
<dbReference type="SMART" id="SM00225">
    <property type="entry name" value="BTB"/>
    <property type="match status" value="1"/>
</dbReference>
<dbReference type="Gene3D" id="2.60.120.260">
    <property type="entry name" value="Galactose-binding domain-like"/>
    <property type="match status" value="2"/>
</dbReference>
<dbReference type="Gene3D" id="3.30.710.10">
    <property type="entry name" value="Potassium Channel Kv1.1, Chain A"/>
    <property type="match status" value="1"/>
</dbReference>
<dbReference type="SMART" id="SM00875">
    <property type="entry name" value="BACK"/>
    <property type="match status" value="1"/>
</dbReference>
<keyword evidence="3" id="KW-1185">Reference proteome</keyword>
<dbReference type="GO" id="GO:0005737">
    <property type="term" value="C:cytoplasm"/>
    <property type="evidence" value="ECO:0007669"/>
    <property type="project" value="TreeGrafter"/>
</dbReference>